<dbReference type="Proteomes" id="UP000637906">
    <property type="component" value="Unassembled WGS sequence"/>
</dbReference>
<name>A0A8J3MNN1_9RICK</name>
<sequence length="72" mass="8250">MVKDKKEKLEVIKEEPKKEEREELSEELSKAAEDAMKDNNYKELGKIVKTAETNQITISANIENAADNKKSR</sequence>
<accession>A0A8J3MNN1</accession>
<dbReference type="AlphaFoldDB" id="A0A8J3MNN1"/>
<evidence type="ECO:0000313" key="3">
    <source>
        <dbReference type="Proteomes" id="UP000637906"/>
    </source>
</evidence>
<keyword evidence="3" id="KW-1185">Reference proteome</keyword>
<reference evidence="2 3" key="1">
    <citation type="journal article" date="2021" name="Microb. Ecol.">
        <title>Candidatus Mesenet longicola: Novel Endosymbionts of Brontispa longissima that Induce Cytoplasmic Incompatibility.</title>
        <authorList>
            <person name="Takano S."/>
            <person name="Gotoh Y."/>
            <person name="Hayashi T."/>
        </authorList>
    </citation>
    <scope>NUCLEOTIDE SEQUENCE [LARGE SCALE GENOMIC DNA]</scope>
    <source>
        <strain evidence="2">L5</strain>
    </source>
</reference>
<organism evidence="2 3">
    <name type="scientific">Candidatus Mesenet longicola</name>
    <dbReference type="NCBI Taxonomy" id="1892558"/>
    <lineage>
        <taxon>Bacteria</taxon>
        <taxon>Pseudomonadati</taxon>
        <taxon>Pseudomonadota</taxon>
        <taxon>Alphaproteobacteria</taxon>
        <taxon>Rickettsiales</taxon>
        <taxon>Anaplasmataceae</taxon>
        <taxon>Candidatus Mesenet</taxon>
    </lineage>
</organism>
<evidence type="ECO:0000256" key="1">
    <source>
        <dbReference type="SAM" id="MobiDB-lite"/>
    </source>
</evidence>
<evidence type="ECO:0000313" key="2">
    <source>
        <dbReference type="EMBL" id="GHM59060.1"/>
    </source>
</evidence>
<dbReference type="EMBL" id="BNGU01000002">
    <property type="protein sequence ID" value="GHM59060.1"/>
    <property type="molecule type" value="Genomic_DNA"/>
</dbReference>
<comment type="caution">
    <text evidence="2">The sequence shown here is derived from an EMBL/GenBank/DDBJ whole genome shotgun (WGS) entry which is preliminary data.</text>
</comment>
<gene>
    <name evidence="2" type="ORF">sL5_00530</name>
</gene>
<proteinExistence type="predicted"/>
<feature type="region of interest" description="Disordered" evidence="1">
    <location>
        <begin position="1"/>
        <end position="26"/>
    </location>
</feature>
<protein>
    <submittedName>
        <fullName evidence="2">Uncharacterized protein</fullName>
    </submittedName>
</protein>